<feature type="domain" description="Chromo" evidence="14">
    <location>
        <begin position="820"/>
        <end position="881"/>
    </location>
</feature>
<evidence type="ECO:0008006" key="17">
    <source>
        <dbReference type="Google" id="ProtNLM"/>
    </source>
</evidence>
<dbReference type="InterPro" id="IPR015688">
    <property type="entry name" value="eEF3_ABC2_chromodomain-like"/>
</dbReference>
<dbReference type="PANTHER" id="PTHR19211">
    <property type="entry name" value="ATP-BINDING TRANSPORT PROTEIN-RELATED"/>
    <property type="match status" value="1"/>
</dbReference>
<dbReference type="Gene3D" id="3.40.50.300">
    <property type="entry name" value="P-loop containing nucleotide triphosphate hydrolases"/>
    <property type="match status" value="2"/>
</dbReference>
<accession>A0A7S2TBI9</accession>
<dbReference type="InterPro" id="IPR021133">
    <property type="entry name" value="HEAT_type_2"/>
</dbReference>
<protein>
    <recommendedName>
        <fullName evidence="17">Elongation factor 3</fullName>
    </recommendedName>
</protein>
<dbReference type="SUPFAM" id="SSF54160">
    <property type="entry name" value="Chromo domain-like"/>
    <property type="match status" value="1"/>
</dbReference>
<reference evidence="16" key="1">
    <citation type="submission" date="2021-01" db="EMBL/GenBank/DDBJ databases">
        <authorList>
            <person name="Corre E."/>
            <person name="Pelletier E."/>
            <person name="Niang G."/>
            <person name="Scheremetjew M."/>
            <person name="Finn R."/>
            <person name="Kale V."/>
            <person name="Holt S."/>
            <person name="Cochrane G."/>
            <person name="Meng A."/>
            <person name="Brown T."/>
            <person name="Cohen L."/>
        </authorList>
    </citation>
    <scope>NUCLEOTIDE SEQUENCE</scope>
    <source>
        <strain evidence="16">CCCM 845</strain>
    </source>
</reference>
<dbReference type="FunFam" id="3.40.50.300:FF:000193">
    <property type="entry name" value="Probable Elongation factor 3"/>
    <property type="match status" value="1"/>
</dbReference>
<evidence type="ECO:0000256" key="4">
    <source>
        <dbReference type="ARBA" id="ARBA00022490"/>
    </source>
</evidence>
<dbReference type="InterPro" id="IPR003593">
    <property type="entry name" value="AAA+_ATPase"/>
</dbReference>
<dbReference type="SUPFAM" id="SSF52540">
    <property type="entry name" value="P-loop containing nucleoside triphosphate hydrolases"/>
    <property type="match status" value="2"/>
</dbReference>
<dbReference type="Gene3D" id="1.25.10.10">
    <property type="entry name" value="Leucine-rich Repeat Variant"/>
    <property type="match status" value="1"/>
</dbReference>
<evidence type="ECO:0000259" key="15">
    <source>
        <dbReference type="PROSITE" id="PS50893"/>
    </source>
</evidence>
<keyword evidence="9" id="KW-0067">ATP-binding</keyword>
<evidence type="ECO:0000256" key="5">
    <source>
        <dbReference type="ARBA" id="ARBA00022737"/>
    </source>
</evidence>
<evidence type="ECO:0000256" key="12">
    <source>
        <dbReference type="ARBA" id="ARBA00049360"/>
    </source>
</evidence>
<dbReference type="AlphaFoldDB" id="A0A7S2TBI9"/>
<keyword evidence="6" id="KW-0547">Nucleotide-binding</keyword>
<evidence type="ECO:0000256" key="11">
    <source>
        <dbReference type="ARBA" id="ARBA00022917"/>
    </source>
</evidence>
<dbReference type="UniPathway" id="UPA00345"/>
<keyword evidence="4" id="KW-0963">Cytoplasm</keyword>
<evidence type="ECO:0000256" key="3">
    <source>
        <dbReference type="ARBA" id="ARBA00011054"/>
    </source>
</evidence>
<dbReference type="Pfam" id="PF24987">
    <property type="entry name" value="HEAT_EF3_N"/>
    <property type="match status" value="1"/>
</dbReference>
<dbReference type="FunFam" id="2.40.50.990:FF:000002">
    <property type="entry name" value="mRNA export factor elf1"/>
    <property type="match status" value="1"/>
</dbReference>
<dbReference type="InterPro" id="IPR016024">
    <property type="entry name" value="ARM-type_fold"/>
</dbReference>
<dbReference type="SUPFAM" id="SSF48371">
    <property type="entry name" value="ARM repeat"/>
    <property type="match status" value="1"/>
</dbReference>
<evidence type="ECO:0000256" key="2">
    <source>
        <dbReference type="ARBA" id="ARBA00004815"/>
    </source>
</evidence>
<dbReference type="Pfam" id="PF00385">
    <property type="entry name" value="Chromo"/>
    <property type="match status" value="1"/>
</dbReference>
<keyword evidence="11" id="KW-0648">Protein biosynthesis</keyword>
<sequence length="1064" mass="116307">MTSVELCNALTAAANTEELKAAADNLAVYVKENGVTCLEGSDGVLKTLDGTLADSKNAVAREGGAFLFAALSKKLKGASVPFLVSRLEAVVENAGDKKSAECRKASSKGAKAFLKVMNAPAAAQVYDMLMKQAQESTKWQVKVLALELLAGYVEIAPEFVARKMVVVVPAFSDLMWDSKKQVKEAAAKALTEACKCINNNDVQPFVPALVSAISNPSEVEECVHTLAATTFVQTVDASALAITVPLLERGFREKSTATKRKCAVITENLAKLVDNPANVAPFMPVLEPALAKASAEVADPECRSRCAAAHSALQDIAKRGGALKAVEAAPLEKVEDAVKQVLAKVSGASAEGPGKETSFKFVASSARYMTTLQDSTTDDWKEELFASIKALLPAGANKKSDAEEVAKQIHQACLSGEAAATGGVQEEFEEDEDDKHLEQLCDCRFSLAYGSRILLNNARLYLKRGMRYGIVAAKSAGKTTLLQSIAKGQVEGFPVDKLKTVFVHHDIQASQARMSVTDFTLSSVQEEMGISREEVRDTLDKIGFTDEMKDMPITSLSGGWKMKLALARAMLRKADILLLDEPTNHLDVLNVQWVVDYLTGDVCSNVTSLIVSHDTKFLDNVATHIIHFDTLKLNNYKGNLSKFVERFPHAKAYYDLTASTLAFKFPTPAPLDGVKSRGRPILSMTDVSFTYPGAPKPQLEGVSIRVSMASRIACVGANGAGKSTMIKLLTGELKPNKGTVYKHPNCNFAYVAQHAFHHIEQHLNKTAVQYLQWRFGSDGTDKEALVKSTVKISEEEEKKMKEPIQIQVENEDGKLIKEKRVVEKILGRRKQGKILEYEVKWVNKSQDMNSWFPREKLEELGFKKLLDDVDRRKAAAEGAFSRVLTTANAEAHFEAVGLDRELASHNRISSLSGGQKVKVVLAAATWSQPHLIILDEPTNYLDREALGALAQAINSFEGGVCLITHNQEFADATTRETWVVANHRCDIKGDADWAAYAAEALELAAEEDQVDALGNKIEKKRLPSSIKPKEKKKMVKELKKKIKDDLDMTDFEEECATEWGLFSA</sequence>
<evidence type="ECO:0000256" key="13">
    <source>
        <dbReference type="PROSITE-ProRule" id="PRU00103"/>
    </source>
</evidence>
<dbReference type="SMART" id="SM00382">
    <property type="entry name" value="AAA"/>
    <property type="match status" value="2"/>
</dbReference>
<dbReference type="GO" id="GO:0003746">
    <property type="term" value="F:translation elongation factor activity"/>
    <property type="evidence" value="ECO:0007669"/>
    <property type="project" value="UniProtKB-KW"/>
</dbReference>
<dbReference type="SMART" id="SM00298">
    <property type="entry name" value="CHROMO"/>
    <property type="match status" value="1"/>
</dbReference>
<dbReference type="Pfam" id="PF24984">
    <property type="entry name" value="HEAT_EF3_GNC1"/>
    <property type="match status" value="1"/>
</dbReference>
<dbReference type="PROSITE" id="PS50077">
    <property type="entry name" value="HEAT_REPEAT"/>
    <property type="match status" value="1"/>
</dbReference>
<keyword evidence="8" id="KW-0378">Hydrolase</keyword>
<dbReference type="InterPro" id="IPR000953">
    <property type="entry name" value="Chromo/chromo_shadow_dom"/>
</dbReference>
<dbReference type="CDD" id="cd03221">
    <property type="entry name" value="ABCF_EF-3"/>
    <property type="match status" value="1"/>
</dbReference>
<dbReference type="InterPro" id="IPR050611">
    <property type="entry name" value="ABCF"/>
</dbReference>
<evidence type="ECO:0000256" key="1">
    <source>
        <dbReference type="ARBA" id="ARBA00004496"/>
    </source>
</evidence>
<dbReference type="Pfam" id="PF00005">
    <property type="entry name" value="ABC_tran"/>
    <property type="match status" value="2"/>
</dbReference>
<comment type="catalytic activity">
    <reaction evidence="12">
        <text>ATP + H2O = ADP + phosphate + H(+)</text>
        <dbReference type="Rhea" id="RHEA:13065"/>
        <dbReference type="ChEBI" id="CHEBI:15377"/>
        <dbReference type="ChEBI" id="CHEBI:15378"/>
        <dbReference type="ChEBI" id="CHEBI:30616"/>
        <dbReference type="ChEBI" id="CHEBI:43474"/>
        <dbReference type="ChEBI" id="CHEBI:456216"/>
    </reaction>
</comment>
<keyword evidence="7" id="KW-0251">Elongation factor</keyword>
<dbReference type="CDD" id="cd18626">
    <property type="entry name" value="CD_eEF3"/>
    <property type="match status" value="1"/>
</dbReference>
<dbReference type="GO" id="GO:0016887">
    <property type="term" value="F:ATP hydrolysis activity"/>
    <property type="evidence" value="ECO:0007669"/>
    <property type="project" value="InterPro"/>
</dbReference>
<feature type="domain" description="ABC transporter" evidence="15">
    <location>
        <begin position="682"/>
        <end position="1007"/>
    </location>
</feature>
<dbReference type="InterPro" id="IPR047038">
    <property type="entry name" value="eEF3_chromodomain-like_sf"/>
</dbReference>
<dbReference type="GO" id="GO:0005737">
    <property type="term" value="C:cytoplasm"/>
    <property type="evidence" value="ECO:0007669"/>
    <property type="project" value="UniProtKB-SubCell"/>
</dbReference>
<dbReference type="InterPro" id="IPR023780">
    <property type="entry name" value="Chromo_domain"/>
</dbReference>
<feature type="domain" description="ABC transporter" evidence="15">
    <location>
        <begin position="438"/>
        <end position="656"/>
    </location>
</feature>
<evidence type="ECO:0000256" key="8">
    <source>
        <dbReference type="ARBA" id="ARBA00022801"/>
    </source>
</evidence>
<keyword evidence="5" id="KW-0677">Repeat</keyword>
<evidence type="ECO:0000256" key="10">
    <source>
        <dbReference type="ARBA" id="ARBA00022884"/>
    </source>
</evidence>
<dbReference type="InterPro" id="IPR017871">
    <property type="entry name" value="ABC_transporter-like_CS"/>
</dbReference>
<gene>
    <name evidence="16" type="ORF">PMIC02512_LOCUS1828</name>
</gene>
<dbReference type="PROSITE" id="PS50013">
    <property type="entry name" value="CHROMO_2"/>
    <property type="match status" value="1"/>
</dbReference>
<feature type="repeat" description="HEAT" evidence="13">
    <location>
        <begin position="167"/>
        <end position="205"/>
    </location>
</feature>
<keyword evidence="10" id="KW-0694">RNA-binding</keyword>
<dbReference type="PROSITE" id="PS00211">
    <property type="entry name" value="ABC_TRANSPORTER_1"/>
    <property type="match status" value="2"/>
</dbReference>
<evidence type="ECO:0000256" key="9">
    <source>
        <dbReference type="ARBA" id="ARBA00022840"/>
    </source>
</evidence>
<evidence type="ECO:0000256" key="6">
    <source>
        <dbReference type="ARBA" id="ARBA00022741"/>
    </source>
</evidence>
<proteinExistence type="inferred from homology"/>
<dbReference type="GO" id="GO:0005524">
    <property type="term" value="F:ATP binding"/>
    <property type="evidence" value="ECO:0007669"/>
    <property type="project" value="UniProtKB-KW"/>
</dbReference>
<dbReference type="GO" id="GO:0003723">
    <property type="term" value="F:RNA binding"/>
    <property type="evidence" value="ECO:0007669"/>
    <property type="project" value="UniProtKB-KW"/>
</dbReference>
<dbReference type="InterPro" id="IPR011989">
    <property type="entry name" value="ARM-like"/>
</dbReference>
<comment type="pathway">
    <text evidence="2">Protein biosynthesis; polypeptide chain elongation.</text>
</comment>
<name>A0A7S2TBI9_PROMC</name>
<dbReference type="PROSITE" id="PS50893">
    <property type="entry name" value="ABC_TRANSPORTER_2"/>
    <property type="match status" value="2"/>
</dbReference>
<evidence type="ECO:0000259" key="14">
    <source>
        <dbReference type="PROSITE" id="PS50013"/>
    </source>
</evidence>
<dbReference type="InterPro" id="IPR027417">
    <property type="entry name" value="P-loop_NTPase"/>
</dbReference>
<dbReference type="Gene3D" id="2.40.50.990">
    <property type="match status" value="1"/>
</dbReference>
<organism evidence="16">
    <name type="scientific">Prorocentrum micans</name>
    <name type="common">Red tide dinoflagellate</name>
    <dbReference type="NCBI Taxonomy" id="2945"/>
    <lineage>
        <taxon>Eukaryota</taxon>
        <taxon>Sar</taxon>
        <taxon>Alveolata</taxon>
        <taxon>Dinophyceae</taxon>
        <taxon>Prorocentrales</taxon>
        <taxon>Prorocentraceae</taxon>
        <taxon>Prorocentrum</taxon>
    </lineage>
</organism>
<evidence type="ECO:0000313" key="16">
    <source>
        <dbReference type="EMBL" id="CAD9724668.1"/>
    </source>
</evidence>
<dbReference type="EMBL" id="HBHN01006774">
    <property type="protein sequence ID" value="CAD9724668.1"/>
    <property type="molecule type" value="Transcribed_RNA"/>
</dbReference>
<dbReference type="InterPro" id="IPR003439">
    <property type="entry name" value="ABC_transporter-like_ATP-bd"/>
</dbReference>
<comment type="similarity">
    <text evidence="3">Belongs to the ABC transporter superfamily. ABCF family. EF3 subfamily.</text>
</comment>
<evidence type="ECO:0000256" key="7">
    <source>
        <dbReference type="ARBA" id="ARBA00022768"/>
    </source>
</evidence>
<dbReference type="InterPro" id="IPR016197">
    <property type="entry name" value="Chromo-like_dom_sf"/>
</dbReference>
<dbReference type="PANTHER" id="PTHR19211:SF5">
    <property type="entry name" value="ELONGATION FACTOR 3A-RELATED"/>
    <property type="match status" value="1"/>
</dbReference>
<comment type="subcellular location">
    <subcellularLocation>
        <location evidence="1">Cytoplasm</location>
    </subcellularLocation>
</comment>